<organism evidence="5 6">
    <name type="scientific">Plutella xylostella</name>
    <name type="common">Diamondback moth</name>
    <name type="synonym">Plutella maculipennis</name>
    <dbReference type="NCBI Taxonomy" id="51655"/>
    <lineage>
        <taxon>Eukaryota</taxon>
        <taxon>Metazoa</taxon>
        <taxon>Ecdysozoa</taxon>
        <taxon>Arthropoda</taxon>
        <taxon>Hexapoda</taxon>
        <taxon>Insecta</taxon>
        <taxon>Pterygota</taxon>
        <taxon>Neoptera</taxon>
        <taxon>Endopterygota</taxon>
        <taxon>Lepidoptera</taxon>
        <taxon>Glossata</taxon>
        <taxon>Ditrysia</taxon>
        <taxon>Yponomeutoidea</taxon>
        <taxon>Plutellidae</taxon>
        <taxon>Plutella</taxon>
    </lineage>
</organism>
<dbReference type="PROSITE" id="PS50831">
    <property type="entry name" value="SOHO"/>
    <property type="match status" value="1"/>
</dbReference>
<evidence type="ECO:0000259" key="4">
    <source>
        <dbReference type="PROSITE" id="PS50831"/>
    </source>
</evidence>
<dbReference type="GO" id="GO:0070161">
    <property type="term" value="C:anchoring junction"/>
    <property type="evidence" value="ECO:0007669"/>
    <property type="project" value="UniProtKB-SubCell"/>
</dbReference>
<sequence>MSSKIIKCKTCNIVISEVLAFIQSKADVMDDESMVRLCTTAFSSEEIDSAKTLLFDSVSKSKQKKTRRRQGKTHRDIDDIITLIRSCEPEDMPIFVAKDLYKLPPVTFDHVDVTRLLKDIIIIQRDLREVQETYLEESNYATTEQLENLKMEIAELKKHIQGQNEPYVNYNRGAFTLCESPECISGPMGLLQFEEGSPTLAPSSGCKSAGADNLNVATVCQPSLSPAQHTEPQRSCISLSHSVKSNEVRFQIKPITSQENLNNNNSIHDNEPKQLTVTSFENTLKLKEPLSEHKSIAEVLKNGTEHKTRNEQSSLQRLHTFVSFNCKNVKRSTDNIRDICNTADVIALQETWLLPHDLPYLSTISEDFGSTGTSAVDTSAGPLRGRPYGGTALLWRKSAFPAVSVIQCNNPRICAIQLVTSAGSIILFSVYMPTECADNLAEFAECLSTIHAIISDSNAESVYIMGDLNAHPTEPFCDELLAFCNEQQWICADIEKFASNHDRKDFRQFWKETNKKNIRPGLPVSVDGVTDPEQIARLFKEHFTVESPLGASNGSLDTGTSCGPLHTKFTTNDVCFVIKNMKRGKSPVGLSNMHVGCRIDNTSVNNISYADDMVLLSPSVRALRKLLGACESYAAEHGLRYNATKSELMVFKAGSKCPAEVPPVVLGGAPLKRVKSFKYLGHIVTEDLSDDADMERERRALAIRANMIAHRFGRCTEEVKLTLFKAYCTSLYTCSLWSKYTRKSFSALRVQYNNSLRVLLRLGRRCSASGMFAAARTDCFYTVLRKRCASTLARLRSSCNSILAVIADRYDAPLFKHWSVWRPGSTPPPAPAPRASPGAPPPPPPPVWTPPTSPHAPRKAFRPVHFDDSAPVRRKQEVQTSEQNGASSDTEVRLRTSHSAPAAGLSSLGTRLPRAQNPTVTLLQKAREGQLPRAVHVHLFNRGSFSNVPEGQLPRGSSYLQQQERDAARLPRDRVEAPRGDPVHALRREYASEGEAERGGAERGEARNMAAEPHRKIDGVGPTTKDGMPVTLRSEVKDPSKWYKKMYDTIHKSKYDGQTPQRAPSNKSQYAYFDPRSGYLSEPEGGMSRQGYSSWSDACDSDAPGPRRRTASVQDDRANDNVSSPYLPSNK</sequence>
<dbReference type="GO" id="GO:0071897">
    <property type="term" value="P:DNA biosynthetic process"/>
    <property type="evidence" value="ECO:0007669"/>
    <property type="project" value="UniProtKB-ARBA"/>
</dbReference>
<feature type="compositionally biased region" description="Pro residues" evidence="3">
    <location>
        <begin position="825"/>
        <end position="854"/>
    </location>
</feature>
<feature type="compositionally biased region" description="Basic and acidic residues" evidence="3">
    <location>
        <begin position="963"/>
        <end position="1018"/>
    </location>
</feature>
<evidence type="ECO:0000256" key="1">
    <source>
        <dbReference type="ARBA" id="ARBA00004282"/>
    </source>
</evidence>
<dbReference type="PANTHER" id="PTHR47027">
    <property type="entry name" value="REVERSE TRANSCRIPTASE DOMAIN-CONTAINING PROTEIN"/>
    <property type="match status" value="1"/>
</dbReference>
<dbReference type="Gene3D" id="3.60.10.10">
    <property type="entry name" value="Endonuclease/exonuclease/phosphatase"/>
    <property type="match status" value="1"/>
</dbReference>
<dbReference type="InterPro" id="IPR005135">
    <property type="entry name" value="Endo/exonuclease/phosphatase"/>
</dbReference>
<dbReference type="AlphaFoldDB" id="A0A8S4G3Z4"/>
<feature type="compositionally biased region" description="Polar residues" evidence="3">
    <location>
        <begin position="1056"/>
        <end position="1069"/>
    </location>
</feature>
<dbReference type="PANTHER" id="PTHR47027:SF20">
    <property type="entry name" value="REVERSE TRANSCRIPTASE-LIKE PROTEIN WITH RNA-DIRECTED DNA POLYMERASE DOMAIN"/>
    <property type="match status" value="1"/>
</dbReference>
<dbReference type="Pfam" id="PF00078">
    <property type="entry name" value="RVT_1"/>
    <property type="match status" value="1"/>
</dbReference>
<evidence type="ECO:0000313" key="5">
    <source>
        <dbReference type="EMBL" id="CAG9135823.1"/>
    </source>
</evidence>
<feature type="region of interest" description="Disordered" evidence="3">
    <location>
        <begin position="944"/>
        <end position="1131"/>
    </location>
</feature>
<comment type="caution">
    <text evidence="5">The sequence shown here is derived from an EMBL/GenBank/DDBJ whole genome shotgun (WGS) entry which is preliminary data.</text>
</comment>
<accession>A0A8S4G3Z4</accession>
<feature type="compositionally biased region" description="Polar residues" evidence="3">
    <location>
        <begin position="1120"/>
        <end position="1131"/>
    </location>
</feature>
<keyword evidence="6" id="KW-1185">Reference proteome</keyword>
<dbReference type="InterPro" id="IPR036691">
    <property type="entry name" value="Endo/exonu/phosph_ase_sf"/>
</dbReference>
<dbReference type="EMBL" id="CAJHNJ030000115">
    <property type="protein sequence ID" value="CAG9135823.1"/>
    <property type="molecule type" value="Genomic_DNA"/>
</dbReference>
<feature type="compositionally biased region" description="Basic and acidic residues" evidence="3">
    <location>
        <begin position="1034"/>
        <end position="1055"/>
    </location>
</feature>
<dbReference type="InterPro" id="IPR043502">
    <property type="entry name" value="DNA/RNA_pol_sf"/>
</dbReference>
<reference evidence="5" key="1">
    <citation type="submission" date="2020-11" db="EMBL/GenBank/DDBJ databases">
        <authorList>
            <person name="Whiteford S."/>
        </authorList>
    </citation>
    <scope>NUCLEOTIDE SEQUENCE</scope>
</reference>
<dbReference type="Pfam" id="PF03372">
    <property type="entry name" value="Exo_endo_phos"/>
    <property type="match status" value="1"/>
</dbReference>
<evidence type="ECO:0000256" key="2">
    <source>
        <dbReference type="ARBA" id="ARBA00022949"/>
    </source>
</evidence>
<dbReference type="InterPro" id="IPR003127">
    <property type="entry name" value="SoHo_dom"/>
</dbReference>
<dbReference type="GO" id="GO:0003824">
    <property type="term" value="F:catalytic activity"/>
    <property type="evidence" value="ECO:0007669"/>
    <property type="project" value="InterPro"/>
</dbReference>
<evidence type="ECO:0000313" key="6">
    <source>
        <dbReference type="Proteomes" id="UP000653454"/>
    </source>
</evidence>
<proteinExistence type="predicted"/>
<dbReference type="InterPro" id="IPR000477">
    <property type="entry name" value="RT_dom"/>
</dbReference>
<evidence type="ECO:0000256" key="3">
    <source>
        <dbReference type="SAM" id="MobiDB-lite"/>
    </source>
</evidence>
<dbReference type="SMART" id="SM00459">
    <property type="entry name" value="Sorb"/>
    <property type="match status" value="1"/>
</dbReference>
<gene>
    <name evidence="5" type="ORF">PLXY2_LOCUS14094</name>
</gene>
<name>A0A8S4G3Z4_PLUXY</name>
<feature type="domain" description="SoHo" evidence="4">
    <location>
        <begin position="1011"/>
        <end position="1075"/>
    </location>
</feature>
<feature type="compositionally biased region" description="Basic and acidic residues" evidence="3">
    <location>
        <begin position="864"/>
        <end position="877"/>
    </location>
</feature>
<dbReference type="Proteomes" id="UP000653454">
    <property type="component" value="Unassembled WGS sequence"/>
</dbReference>
<dbReference type="SUPFAM" id="SSF56672">
    <property type="entry name" value="DNA/RNA polymerases"/>
    <property type="match status" value="1"/>
</dbReference>
<feature type="region of interest" description="Disordered" evidence="3">
    <location>
        <begin position="825"/>
        <end position="913"/>
    </location>
</feature>
<feature type="compositionally biased region" description="Polar residues" evidence="3">
    <location>
        <begin position="878"/>
        <end position="889"/>
    </location>
</feature>
<comment type="subcellular location">
    <subcellularLocation>
        <location evidence="1">Cell junction</location>
    </subcellularLocation>
</comment>
<keyword evidence="2" id="KW-0965">Cell junction</keyword>
<protein>
    <submittedName>
        <fullName evidence="5">(diamondback moth) hypothetical protein</fullName>
    </submittedName>
</protein>
<dbReference type="SUPFAM" id="SSF56219">
    <property type="entry name" value="DNase I-like"/>
    <property type="match status" value="1"/>
</dbReference>